<dbReference type="InterPro" id="IPR012263">
    <property type="entry name" value="M_m6A_EcoRV"/>
</dbReference>
<keyword evidence="5 8" id="KW-0949">S-adenosyl-L-methionine</keyword>
<dbReference type="PANTHER" id="PTHR30481:SF3">
    <property type="entry name" value="DNA ADENINE METHYLASE"/>
    <property type="match status" value="1"/>
</dbReference>
<dbReference type="PRINTS" id="PR00505">
    <property type="entry name" value="D12N6MTFRASE"/>
</dbReference>
<proteinExistence type="inferred from homology"/>
<comment type="similarity">
    <text evidence="1 8">Belongs to the N(4)/N(6)-methyltransferase family.</text>
</comment>
<protein>
    <recommendedName>
        <fullName evidence="2 8">Site-specific DNA-methyltransferase (adenine-specific)</fullName>
        <ecNumber evidence="2 8">2.1.1.72</ecNumber>
    </recommendedName>
</protein>
<sequence>MKPFLKWAGGKTRLLPELLKYVPEKYERYIDPFVGGGALAFTLQPQKAILGDVNQLLVQTYYGIISDMTQVRIRLLIAARRHKEDPVEFYKEMRRKLNKDDHIVSHLSAIFIYINKTCYNGLFRVNKRGKFNVPLDKNHVNVDEIADYEYIDNLKAIGCYLKNKEICLRDYDFRETLTQASSGDFVYCDPPYHVKQKFGKNGNLLKSPTMYTAQGFTEKDQADLALICADLAKKGCHLLASNSDTDFIRQTWGQYGCFDIHEVEAPRSISCKGNGRVKVKELIITNVRREG</sequence>
<dbReference type="NCBIfam" id="TIGR00571">
    <property type="entry name" value="dam"/>
    <property type="match status" value="1"/>
</dbReference>
<evidence type="ECO:0000256" key="8">
    <source>
        <dbReference type="RuleBase" id="RU361257"/>
    </source>
</evidence>
<dbReference type="InterPro" id="IPR012327">
    <property type="entry name" value="MeTrfase_D12"/>
</dbReference>
<keyword evidence="3 8" id="KW-0489">Methyltransferase</keyword>
<dbReference type="GO" id="GO:0043565">
    <property type="term" value="F:sequence-specific DNA binding"/>
    <property type="evidence" value="ECO:0007669"/>
    <property type="project" value="TreeGrafter"/>
</dbReference>
<evidence type="ECO:0000313" key="9">
    <source>
        <dbReference type="EMBL" id="KJU84316.1"/>
    </source>
</evidence>
<keyword evidence="4 8" id="KW-0808">Transferase</keyword>
<evidence type="ECO:0000256" key="4">
    <source>
        <dbReference type="ARBA" id="ARBA00022679"/>
    </source>
</evidence>
<dbReference type="PANTHER" id="PTHR30481">
    <property type="entry name" value="DNA ADENINE METHYLASE"/>
    <property type="match status" value="1"/>
</dbReference>
<dbReference type="EMBL" id="LACI01001532">
    <property type="protein sequence ID" value="KJU84316.1"/>
    <property type="molecule type" value="Genomic_DNA"/>
</dbReference>
<accession>A0A0F3GQY9</accession>
<dbReference type="SUPFAM" id="SSF53335">
    <property type="entry name" value="S-adenosyl-L-methionine-dependent methyltransferases"/>
    <property type="match status" value="1"/>
</dbReference>
<keyword evidence="10" id="KW-1185">Reference proteome</keyword>
<dbReference type="Gene3D" id="3.40.50.150">
    <property type="entry name" value="Vaccinia Virus protein VP39"/>
    <property type="match status" value="1"/>
</dbReference>
<feature type="binding site" evidence="7">
    <location>
        <position position="189"/>
    </location>
    <ligand>
        <name>S-adenosyl-L-methionine</name>
        <dbReference type="ChEBI" id="CHEBI:59789"/>
    </ligand>
</feature>
<dbReference type="GO" id="GO:0009007">
    <property type="term" value="F:site-specific DNA-methyltransferase (adenine-specific) activity"/>
    <property type="evidence" value="ECO:0007669"/>
    <property type="project" value="UniProtKB-UniRule"/>
</dbReference>
<evidence type="ECO:0000256" key="6">
    <source>
        <dbReference type="ARBA" id="ARBA00047942"/>
    </source>
</evidence>
<dbReference type="Pfam" id="PF02086">
    <property type="entry name" value="MethyltransfD12"/>
    <property type="match status" value="1"/>
</dbReference>
<organism evidence="9 10">
    <name type="scientific">Candidatus Magnetobacterium bavaricum</name>
    <dbReference type="NCBI Taxonomy" id="29290"/>
    <lineage>
        <taxon>Bacteria</taxon>
        <taxon>Pseudomonadati</taxon>
        <taxon>Nitrospirota</taxon>
        <taxon>Thermodesulfovibrionia</taxon>
        <taxon>Thermodesulfovibrionales</taxon>
        <taxon>Candidatus Magnetobacteriaceae</taxon>
        <taxon>Candidatus Magnetobacterium</taxon>
    </lineage>
</organism>
<feature type="binding site" evidence="7">
    <location>
        <position position="11"/>
    </location>
    <ligand>
        <name>S-adenosyl-L-methionine</name>
        <dbReference type="ChEBI" id="CHEBI:59789"/>
    </ligand>
</feature>
<dbReference type="EC" id="2.1.1.72" evidence="2 8"/>
<dbReference type="InterPro" id="IPR023095">
    <property type="entry name" value="Ade_MeTrfase_dom_2"/>
</dbReference>
<evidence type="ECO:0000313" key="10">
    <source>
        <dbReference type="Proteomes" id="UP000033423"/>
    </source>
</evidence>
<dbReference type="GO" id="GO:1904047">
    <property type="term" value="F:S-adenosyl-L-methionine binding"/>
    <property type="evidence" value="ECO:0007669"/>
    <property type="project" value="TreeGrafter"/>
</dbReference>
<dbReference type="PROSITE" id="PS00092">
    <property type="entry name" value="N6_MTASE"/>
    <property type="match status" value="1"/>
</dbReference>
<dbReference type="GO" id="GO:0009307">
    <property type="term" value="P:DNA restriction-modification system"/>
    <property type="evidence" value="ECO:0007669"/>
    <property type="project" value="InterPro"/>
</dbReference>
<evidence type="ECO:0000256" key="5">
    <source>
        <dbReference type="ARBA" id="ARBA00022691"/>
    </source>
</evidence>
<comment type="caution">
    <text evidence="9">The sequence shown here is derived from an EMBL/GenBank/DDBJ whole genome shotgun (WGS) entry which is preliminary data.</text>
</comment>
<dbReference type="InterPro" id="IPR002052">
    <property type="entry name" value="DNA_methylase_N6_adenine_CS"/>
</dbReference>
<dbReference type="GO" id="GO:0006298">
    <property type="term" value="P:mismatch repair"/>
    <property type="evidence" value="ECO:0007669"/>
    <property type="project" value="TreeGrafter"/>
</dbReference>
<evidence type="ECO:0000256" key="3">
    <source>
        <dbReference type="ARBA" id="ARBA00022603"/>
    </source>
</evidence>
<feature type="binding site" evidence="7">
    <location>
        <position position="52"/>
    </location>
    <ligand>
        <name>S-adenosyl-L-methionine</name>
        <dbReference type="ChEBI" id="CHEBI:59789"/>
    </ligand>
</feature>
<evidence type="ECO:0000256" key="2">
    <source>
        <dbReference type="ARBA" id="ARBA00011900"/>
    </source>
</evidence>
<dbReference type="PIRSF" id="PIRSF000398">
    <property type="entry name" value="M_m6A_EcoRV"/>
    <property type="match status" value="1"/>
</dbReference>
<evidence type="ECO:0000256" key="7">
    <source>
        <dbReference type="PIRSR" id="PIRSR000398-1"/>
    </source>
</evidence>
<dbReference type="GO" id="GO:0032259">
    <property type="term" value="P:methylation"/>
    <property type="evidence" value="ECO:0007669"/>
    <property type="project" value="UniProtKB-KW"/>
</dbReference>
<dbReference type="AlphaFoldDB" id="A0A0F3GQY9"/>
<comment type="catalytic activity">
    <reaction evidence="6 8">
        <text>a 2'-deoxyadenosine in DNA + S-adenosyl-L-methionine = an N(6)-methyl-2'-deoxyadenosine in DNA + S-adenosyl-L-homocysteine + H(+)</text>
        <dbReference type="Rhea" id="RHEA:15197"/>
        <dbReference type="Rhea" id="RHEA-COMP:12418"/>
        <dbReference type="Rhea" id="RHEA-COMP:12419"/>
        <dbReference type="ChEBI" id="CHEBI:15378"/>
        <dbReference type="ChEBI" id="CHEBI:57856"/>
        <dbReference type="ChEBI" id="CHEBI:59789"/>
        <dbReference type="ChEBI" id="CHEBI:90615"/>
        <dbReference type="ChEBI" id="CHEBI:90616"/>
        <dbReference type="EC" id="2.1.1.72"/>
    </reaction>
</comment>
<reference evidence="9 10" key="1">
    <citation type="submission" date="2015-02" db="EMBL/GenBank/DDBJ databases">
        <title>Single-cell genomics of uncultivated deep-branching MTB reveals a conserved set of magnetosome genes.</title>
        <authorList>
            <person name="Kolinko S."/>
            <person name="Richter M."/>
            <person name="Glockner F.O."/>
            <person name="Brachmann A."/>
            <person name="Schuler D."/>
        </authorList>
    </citation>
    <scope>NUCLEOTIDE SEQUENCE [LARGE SCALE GENOMIC DNA]</scope>
    <source>
        <strain evidence="9">TM-1</strain>
    </source>
</reference>
<name>A0A0F3GQY9_9BACT</name>
<dbReference type="InterPro" id="IPR029063">
    <property type="entry name" value="SAM-dependent_MTases_sf"/>
</dbReference>
<gene>
    <name evidence="9" type="ORF">MBAV_003490</name>
</gene>
<dbReference type="Gene3D" id="1.10.1020.10">
    <property type="entry name" value="Adenine-specific Methyltransferase, Domain 2"/>
    <property type="match status" value="1"/>
</dbReference>
<dbReference type="Proteomes" id="UP000033423">
    <property type="component" value="Unassembled WGS sequence"/>
</dbReference>
<evidence type="ECO:0000256" key="1">
    <source>
        <dbReference type="ARBA" id="ARBA00006594"/>
    </source>
</evidence>
<feature type="binding site" evidence="7">
    <location>
        <position position="7"/>
    </location>
    <ligand>
        <name>S-adenosyl-L-methionine</name>
        <dbReference type="ChEBI" id="CHEBI:59789"/>
    </ligand>
</feature>